<protein>
    <submittedName>
        <fullName evidence="1">Uncharacterized protein</fullName>
    </submittedName>
</protein>
<evidence type="ECO:0000313" key="1">
    <source>
        <dbReference type="EMBL" id="ERJ93059.1"/>
    </source>
</evidence>
<dbReference type="EMBL" id="AWVH01000031">
    <property type="protein sequence ID" value="ERJ93059.1"/>
    <property type="molecule type" value="Genomic_DNA"/>
</dbReference>
<gene>
    <name evidence="1" type="ORF">HMPREF9193_01281</name>
</gene>
<evidence type="ECO:0000313" key="2">
    <source>
        <dbReference type="Proteomes" id="UP000016649"/>
    </source>
</evidence>
<reference evidence="1 2" key="1">
    <citation type="submission" date="2013-08" db="EMBL/GenBank/DDBJ databases">
        <authorList>
            <person name="Weinstock G."/>
            <person name="Sodergren E."/>
            <person name="Wylie T."/>
            <person name="Fulton L."/>
            <person name="Fulton R."/>
            <person name="Fronick C."/>
            <person name="O'Laughlin M."/>
            <person name="Godfrey J."/>
            <person name="Miner T."/>
            <person name="Herter B."/>
            <person name="Appelbaum E."/>
            <person name="Cordes M."/>
            <person name="Lek S."/>
            <person name="Wollam A."/>
            <person name="Pepin K.H."/>
            <person name="Palsikar V.B."/>
            <person name="Mitreva M."/>
            <person name="Wilson R.K."/>
        </authorList>
    </citation>
    <scope>NUCLEOTIDE SEQUENCE [LARGE SCALE GENOMIC DNA]</scope>
    <source>
        <strain evidence="1 2">ATCC 700332</strain>
    </source>
</reference>
<sequence length="46" mass="5158">MCASVPFCTRGSNKNDTVYDYLAVNLVINPKLCYIKTITTKDEVNT</sequence>
<keyword evidence="2" id="KW-1185">Reference proteome</keyword>
<name>A0ABN0NYD1_TRELE</name>
<proteinExistence type="predicted"/>
<accession>A0ABN0NYD1</accession>
<organism evidence="1 2">
    <name type="scientific">Treponema lecithinolyticum ATCC 700332</name>
    <dbReference type="NCBI Taxonomy" id="1321815"/>
    <lineage>
        <taxon>Bacteria</taxon>
        <taxon>Pseudomonadati</taxon>
        <taxon>Spirochaetota</taxon>
        <taxon>Spirochaetia</taxon>
        <taxon>Spirochaetales</taxon>
        <taxon>Treponemataceae</taxon>
        <taxon>Treponema</taxon>
    </lineage>
</organism>
<comment type="caution">
    <text evidence="1">The sequence shown here is derived from an EMBL/GenBank/DDBJ whole genome shotgun (WGS) entry which is preliminary data.</text>
</comment>
<dbReference type="Proteomes" id="UP000016649">
    <property type="component" value="Unassembled WGS sequence"/>
</dbReference>